<dbReference type="AlphaFoldDB" id="A0AAV4AZQ5"/>
<keyword evidence="2" id="KW-0560">Oxidoreductase</keyword>
<dbReference type="InterPro" id="IPR013328">
    <property type="entry name" value="6PGD_dom2"/>
</dbReference>
<feature type="domain" description="3-hydroxyacyl-CoA dehydrogenase NAD binding" evidence="4">
    <location>
        <begin position="9"/>
        <end position="187"/>
    </location>
</feature>
<feature type="domain" description="3-hydroxyacyl-CoA dehydrogenase C-terminal" evidence="3">
    <location>
        <begin position="193"/>
        <end position="261"/>
    </location>
</feature>
<sequence>MATIKADAKIAIVGSGLIGQFWAMIFAAGEYRVTIFDIYPEQVTKALENIKATLSRYESEGCLRGNSSAADQAALVTGCNDLGECLKGASYVQECVPESVELKQKVFEQMDPFITEEMVVATSSSCICVSQFVGNLKHKHRTLVAHPVNPPYFIPLVEIVPGPWTPVEVTAKARALLEQVGQSPVTLSREVAGFALNRIQYSIINECWNMYKDGLLTAEDIDRVMTDGLGPRYAFIGPLETMHLNADGIVDYCKRYAQGAYNVCSTFKPPPILYDVPTAEQMLQEIQKTIPVEKVPERRRWRDERLSALAALKKRIVDYCKRYAQGAYNVCSTFKPPPILYDVPTAEQMLQEIQKTIPVEKVPERRRWRDERLSALAALKKSMKEKTE</sequence>
<keyword evidence="6" id="KW-1185">Reference proteome</keyword>
<dbReference type="InterPro" id="IPR006176">
    <property type="entry name" value="3-OHacyl-CoA_DH_NAD-bd"/>
</dbReference>
<dbReference type="InterPro" id="IPR008927">
    <property type="entry name" value="6-PGluconate_DH-like_C_sf"/>
</dbReference>
<dbReference type="EMBL" id="BLXT01004413">
    <property type="protein sequence ID" value="GFO12300.1"/>
    <property type="molecule type" value="Genomic_DNA"/>
</dbReference>
<reference evidence="5 6" key="1">
    <citation type="journal article" date="2021" name="Elife">
        <title>Chloroplast acquisition without the gene transfer in kleptoplastic sea slugs, Plakobranchus ocellatus.</title>
        <authorList>
            <person name="Maeda T."/>
            <person name="Takahashi S."/>
            <person name="Yoshida T."/>
            <person name="Shimamura S."/>
            <person name="Takaki Y."/>
            <person name="Nagai Y."/>
            <person name="Toyoda A."/>
            <person name="Suzuki Y."/>
            <person name="Arimoto A."/>
            <person name="Ishii H."/>
            <person name="Satoh N."/>
            <person name="Nishiyama T."/>
            <person name="Hasebe M."/>
            <person name="Maruyama T."/>
            <person name="Minagawa J."/>
            <person name="Obokata J."/>
            <person name="Shigenobu S."/>
        </authorList>
    </citation>
    <scope>NUCLEOTIDE SEQUENCE [LARGE SCALE GENOMIC DNA]</scope>
</reference>
<dbReference type="GO" id="GO:0006631">
    <property type="term" value="P:fatty acid metabolic process"/>
    <property type="evidence" value="ECO:0007669"/>
    <property type="project" value="InterPro"/>
</dbReference>
<evidence type="ECO:0000256" key="2">
    <source>
        <dbReference type="ARBA" id="ARBA00023002"/>
    </source>
</evidence>
<dbReference type="InterPro" id="IPR036291">
    <property type="entry name" value="NAD(P)-bd_dom_sf"/>
</dbReference>
<dbReference type="PANTHER" id="PTHR48075">
    <property type="entry name" value="3-HYDROXYACYL-COA DEHYDROGENASE FAMILY PROTEIN"/>
    <property type="match status" value="1"/>
</dbReference>
<dbReference type="Pfam" id="PF00725">
    <property type="entry name" value="3HCDH"/>
    <property type="match status" value="1"/>
</dbReference>
<dbReference type="Pfam" id="PF02737">
    <property type="entry name" value="3HCDH_N"/>
    <property type="match status" value="1"/>
</dbReference>
<evidence type="ECO:0000259" key="4">
    <source>
        <dbReference type="Pfam" id="PF02737"/>
    </source>
</evidence>
<evidence type="ECO:0000259" key="3">
    <source>
        <dbReference type="Pfam" id="PF00725"/>
    </source>
</evidence>
<evidence type="ECO:0000313" key="6">
    <source>
        <dbReference type="Proteomes" id="UP000735302"/>
    </source>
</evidence>
<gene>
    <name evidence="5" type="ORF">PoB_003880500</name>
</gene>
<proteinExistence type="inferred from homology"/>
<dbReference type="Gene3D" id="1.10.1040.10">
    <property type="entry name" value="N-(1-d-carboxylethyl)-l-norvaline Dehydrogenase, domain 2"/>
    <property type="match status" value="2"/>
</dbReference>
<dbReference type="FunFam" id="3.40.50.720:FF:000356">
    <property type="entry name" value="Lambda-crystallin homolog"/>
    <property type="match status" value="1"/>
</dbReference>
<name>A0AAV4AZQ5_9GAST</name>
<dbReference type="Gene3D" id="3.40.50.720">
    <property type="entry name" value="NAD(P)-binding Rossmann-like Domain"/>
    <property type="match status" value="1"/>
</dbReference>
<dbReference type="SUPFAM" id="SSF48179">
    <property type="entry name" value="6-phosphogluconate dehydrogenase C-terminal domain-like"/>
    <property type="match status" value="1"/>
</dbReference>
<protein>
    <submittedName>
        <fullName evidence="5">Lambda-crystallin-like protein</fullName>
    </submittedName>
</protein>
<evidence type="ECO:0000313" key="5">
    <source>
        <dbReference type="EMBL" id="GFO12300.1"/>
    </source>
</evidence>
<dbReference type="PANTHER" id="PTHR48075:SF1">
    <property type="entry name" value="LAMBDA-CRYSTALLIN HOMOLOG"/>
    <property type="match status" value="1"/>
</dbReference>
<dbReference type="GO" id="GO:0070403">
    <property type="term" value="F:NAD+ binding"/>
    <property type="evidence" value="ECO:0007669"/>
    <property type="project" value="InterPro"/>
</dbReference>
<dbReference type="SUPFAM" id="SSF51735">
    <property type="entry name" value="NAD(P)-binding Rossmann-fold domains"/>
    <property type="match status" value="1"/>
</dbReference>
<accession>A0AAV4AZQ5</accession>
<comment type="similarity">
    <text evidence="1">Belongs to the 3-hydroxyacyl-CoA dehydrogenase family.</text>
</comment>
<dbReference type="Proteomes" id="UP000735302">
    <property type="component" value="Unassembled WGS sequence"/>
</dbReference>
<evidence type="ECO:0000256" key="1">
    <source>
        <dbReference type="ARBA" id="ARBA00009463"/>
    </source>
</evidence>
<comment type="caution">
    <text evidence="5">The sequence shown here is derived from an EMBL/GenBank/DDBJ whole genome shotgun (WGS) entry which is preliminary data.</text>
</comment>
<dbReference type="InterPro" id="IPR006108">
    <property type="entry name" value="3HC_DH_C"/>
</dbReference>
<organism evidence="5 6">
    <name type="scientific">Plakobranchus ocellatus</name>
    <dbReference type="NCBI Taxonomy" id="259542"/>
    <lineage>
        <taxon>Eukaryota</taxon>
        <taxon>Metazoa</taxon>
        <taxon>Spiralia</taxon>
        <taxon>Lophotrochozoa</taxon>
        <taxon>Mollusca</taxon>
        <taxon>Gastropoda</taxon>
        <taxon>Heterobranchia</taxon>
        <taxon>Euthyneura</taxon>
        <taxon>Panpulmonata</taxon>
        <taxon>Sacoglossa</taxon>
        <taxon>Placobranchoidea</taxon>
        <taxon>Plakobranchidae</taxon>
        <taxon>Plakobranchus</taxon>
    </lineage>
</organism>
<dbReference type="GO" id="GO:0050104">
    <property type="term" value="F:L-gulonate 3-dehydrogenase activity"/>
    <property type="evidence" value="ECO:0007669"/>
    <property type="project" value="TreeGrafter"/>
</dbReference>